<dbReference type="AntiFam" id="ANF00280">
    <property type="entry name" value="Spurious ORF (shadow ORF of PyrG)"/>
</dbReference>
<gene>
    <name evidence="2" type="ORF">UFOPK3992_00540</name>
</gene>
<feature type="compositionally biased region" description="Basic and acidic residues" evidence="1">
    <location>
        <begin position="58"/>
        <end position="76"/>
    </location>
</feature>
<sequence>MADVEVSLGAIVGDEHLAMLKRVHGAGIDVEIGIELLHRHSKTACLEEVAQAGGGEPLSERGGDSSGHEQVLRGLS</sequence>
<dbReference type="AlphaFoldDB" id="A0A6J7P4K4"/>
<name>A0A6J7P4K4_9ZZZZ</name>
<proteinExistence type="predicted"/>
<protein>
    <submittedName>
        <fullName evidence="2">Unannotated protein</fullName>
    </submittedName>
</protein>
<evidence type="ECO:0000313" key="2">
    <source>
        <dbReference type="EMBL" id="CAB4999415.1"/>
    </source>
</evidence>
<organism evidence="2">
    <name type="scientific">freshwater metagenome</name>
    <dbReference type="NCBI Taxonomy" id="449393"/>
    <lineage>
        <taxon>unclassified sequences</taxon>
        <taxon>metagenomes</taxon>
        <taxon>ecological metagenomes</taxon>
    </lineage>
</organism>
<dbReference type="EMBL" id="CAFBOZ010000058">
    <property type="protein sequence ID" value="CAB4999415.1"/>
    <property type="molecule type" value="Genomic_DNA"/>
</dbReference>
<accession>A0A6J7P4K4</accession>
<reference evidence="2" key="1">
    <citation type="submission" date="2020-05" db="EMBL/GenBank/DDBJ databases">
        <authorList>
            <person name="Chiriac C."/>
            <person name="Salcher M."/>
            <person name="Ghai R."/>
            <person name="Kavagutti S V."/>
        </authorList>
    </citation>
    <scope>NUCLEOTIDE SEQUENCE</scope>
</reference>
<feature type="region of interest" description="Disordered" evidence="1">
    <location>
        <begin position="52"/>
        <end position="76"/>
    </location>
</feature>
<evidence type="ECO:0000256" key="1">
    <source>
        <dbReference type="SAM" id="MobiDB-lite"/>
    </source>
</evidence>